<accession>A0ABW3YYT5</accession>
<gene>
    <name evidence="2" type="ORF">ACFQ33_14195</name>
</gene>
<sequence>MTNIRTHGFDSPAQLREHWAELEDDALEAIRAGEAERQLAKLRREIGLLRSRLAERKTAVLSIERNIPWRSTPWLWAAGAMAAAVVVSTLLHRR</sequence>
<proteinExistence type="predicted"/>
<keyword evidence="1" id="KW-0472">Membrane</keyword>
<evidence type="ECO:0008006" key="4">
    <source>
        <dbReference type="Google" id="ProtNLM"/>
    </source>
</evidence>
<name>A0ABW3YYT5_MYCRA</name>
<dbReference type="Proteomes" id="UP001597173">
    <property type="component" value="Unassembled WGS sequence"/>
</dbReference>
<keyword evidence="1" id="KW-0812">Transmembrane</keyword>
<organism evidence="2 3">
    <name type="scientific">Mycoplana ramosa</name>
    <name type="common">Mycoplana bullata</name>
    <dbReference type="NCBI Taxonomy" id="40837"/>
    <lineage>
        <taxon>Bacteria</taxon>
        <taxon>Pseudomonadati</taxon>
        <taxon>Pseudomonadota</taxon>
        <taxon>Alphaproteobacteria</taxon>
        <taxon>Hyphomicrobiales</taxon>
        <taxon>Rhizobiaceae</taxon>
        <taxon>Mycoplana</taxon>
    </lineage>
</organism>
<evidence type="ECO:0000313" key="3">
    <source>
        <dbReference type="Proteomes" id="UP001597173"/>
    </source>
</evidence>
<feature type="transmembrane region" description="Helical" evidence="1">
    <location>
        <begin position="74"/>
        <end position="91"/>
    </location>
</feature>
<reference evidence="3" key="1">
    <citation type="journal article" date="2019" name="Int. J. Syst. Evol. Microbiol.">
        <title>The Global Catalogue of Microorganisms (GCM) 10K type strain sequencing project: providing services to taxonomists for standard genome sequencing and annotation.</title>
        <authorList>
            <consortium name="The Broad Institute Genomics Platform"/>
            <consortium name="The Broad Institute Genome Sequencing Center for Infectious Disease"/>
            <person name="Wu L."/>
            <person name="Ma J."/>
        </authorList>
    </citation>
    <scope>NUCLEOTIDE SEQUENCE [LARGE SCALE GENOMIC DNA]</scope>
    <source>
        <strain evidence="3">CCUG 55609</strain>
    </source>
</reference>
<dbReference type="EMBL" id="JBHTNF010000008">
    <property type="protein sequence ID" value="MFD1329041.1"/>
    <property type="molecule type" value="Genomic_DNA"/>
</dbReference>
<evidence type="ECO:0000256" key="1">
    <source>
        <dbReference type="SAM" id="Phobius"/>
    </source>
</evidence>
<keyword evidence="1" id="KW-1133">Transmembrane helix</keyword>
<dbReference type="RefSeq" id="WP_374836011.1">
    <property type="nucleotide sequence ID" value="NZ_JBHEEW010000002.1"/>
</dbReference>
<evidence type="ECO:0000313" key="2">
    <source>
        <dbReference type="EMBL" id="MFD1329041.1"/>
    </source>
</evidence>
<comment type="caution">
    <text evidence="2">The sequence shown here is derived from an EMBL/GenBank/DDBJ whole genome shotgun (WGS) entry which is preliminary data.</text>
</comment>
<protein>
    <recommendedName>
        <fullName evidence="4">DUF3618 domain-containing protein</fullName>
    </recommendedName>
</protein>
<keyword evidence="3" id="KW-1185">Reference proteome</keyword>